<gene>
    <name evidence="2" type="ORF">DACRYDRAFT_107558</name>
</gene>
<dbReference type="GeneID" id="63683564"/>
<feature type="compositionally biased region" description="Basic and acidic residues" evidence="1">
    <location>
        <begin position="69"/>
        <end position="81"/>
    </location>
</feature>
<evidence type="ECO:0000313" key="3">
    <source>
        <dbReference type="Proteomes" id="UP000030653"/>
    </source>
</evidence>
<feature type="region of interest" description="Disordered" evidence="1">
    <location>
        <begin position="142"/>
        <end position="282"/>
    </location>
</feature>
<proteinExistence type="predicted"/>
<dbReference type="EMBL" id="JH795863">
    <property type="protein sequence ID" value="EJU01825.1"/>
    <property type="molecule type" value="Genomic_DNA"/>
</dbReference>
<dbReference type="AlphaFoldDB" id="M5G101"/>
<feature type="compositionally biased region" description="Polar residues" evidence="1">
    <location>
        <begin position="200"/>
        <end position="224"/>
    </location>
</feature>
<feature type="compositionally biased region" description="Low complexity" evidence="1">
    <location>
        <begin position="96"/>
        <end position="106"/>
    </location>
</feature>
<protein>
    <submittedName>
        <fullName evidence="2">Uncharacterized protein</fullName>
    </submittedName>
</protein>
<dbReference type="HOGENOM" id="CLU_507150_0_0_1"/>
<dbReference type="RefSeq" id="XP_040628722.1">
    <property type="nucleotide sequence ID" value="XM_040768502.1"/>
</dbReference>
<reference evidence="2 3" key="1">
    <citation type="journal article" date="2012" name="Science">
        <title>The Paleozoic origin of enzymatic lignin decomposition reconstructed from 31 fungal genomes.</title>
        <authorList>
            <person name="Floudas D."/>
            <person name="Binder M."/>
            <person name="Riley R."/>
            <person name="Barry K."/>
            <person name="Blanchette R.A."/>
            <person name="Henrissat B."/>
            <person name="Martinez A.T."/>
            <person name="Otillar R."/>
            <person name="Spatafora J.W."/>
            <person name="Yadav J.S."/>
            <person name="Aerts A."/>
            <person name="Benoit I."/>
            <person name="Boyd A."/>
            <person name="Carlson A."/>
            <person name="Copeland A."/>
            <person name="Coutinho P.M."/>
            <person name="de Vries R.P."/>
            <person name="Ferreira P."/>
            <person name="Findley K."/>
            <person name="Foster B."/>
            <person name="Gaskell J."/>
            <person name="Glotzer D."/>
            <person name="Gorecki P."/>
            <person name="Heitman J."/>
            <person name="Hesse C."/>
            <person name="Hori C."/>
            <person name="Igarashi K."/>
            <person name="Jurgens J.A."/>
            <person name="Kallen N."/>
            <person name="Kersten P."/>
            <person name="Kohler A."/>
            <person name="Kuees U."/>
            <person name="Kumar T.K.A."/>
            <person name="Kuo A."/>
            <person name="LaButti K."/>
            <person name="Larrondo L.F."/>
            <person name="Lindquist E."/>
            <person name="Ling A."/>
            <person name="Lombard V."/>
            <person name="Lucas S."/>
            <person name="Lundell T."/>
            <person name="Martin R."/>
            <person name="McLaughlin D.J."/>
            <person name="Morgenstern I."/>
            <person name="Morin E."/>
            <person name="Murat C."/>
            <person name="Nagy L.G."/>
            <person name="Nolan M."/>
            <person name="Ohm R.A."/>
            <person name="Patyshakuliyeva A."/>
            <person name="Rokas A."/>
            <person name="Ruiz-Duenas F.J."/>
            <person name="Sabat G."/>
            <person name="Salamov A."/>
            <person name="Samejima M."/>
            <person name="Schmutz J."/>
            <person name="Slot J.C."/>
            <person name="St John F."/>
            <person name="Stenlid J."/>
            <person name="Sun H."/>
            <person name="Sun S."/>
            <person name="Syed K."/>
            <person name="Tsang A."/>
            <person name="Wiebenga A."/>
            <person name="Young D."/>
            <person name="Pisabarro A."/>
            <person name="Eastwood D.C."/>
            <person name="Martin F."/>
            <person name="Cullen D."/>
            <person name="Grigoriev I.V."/>
            <person name="Hibbett D.S."/>
        </authorList>
    </citation>
    <scope>NUCLEOTIDE SEQUENCE [LARGE SCALE GENOMIC DNA]</scope>
    <source>
        <strain evidence="2 3">DJM-731 SS1</strain>
    </source>
</reference>
<evidence type="ECO:0000313" key="2">
    <source>
        <dbReference type="EMBL" id="EJU01825.1"/>
    </source>
</evidence>
<feature type="region of interest" description="Disordered" evidence="1">
    <location>
        <begin position="1"/>
        <end position="54"/>
    </location>
</feature>
<feature type="region of interest" description="Disordered" evidence="1">
    <location>
        <begin position="69"/>
        <end position="112"/>
    </location>
</feature>
<accession>M5G101</accession>
<feature type="compositionally biased region" description="Polar residues" evidence="1">
    <location>
        <begin position="232"/>
        <end position="254"/>
    </location>
</feature>
<dbReference type="Proteomes" id="UP000030653">
    <property type="component" value="Unassembled WGS sequence"/>
</dbReference>
<feature type="compositionally biased region" description="Low complexity" evidence="1">
    <location>
        <begin position="333"/>
        <end position="346"/>
    </location>
</feature>
<organism evidence="2 3">
    <name type="scientific">Dacryopinax primogenitus (strain DJM 731)</name>
    <name type="common">Brown rot fungus</name>
    <dbReference type="NCBI Taxonomy" id="1858805"/>
    <lineage>
        <taxon>Eukaryota</taxon>
        <taxon>Fungi</taxon>
        <taxon>Dikarya</taxon>
        <taxon>Basidiomycota</taxon>
        <taxon>Agaricomycotina</taxon>
        <taxon>Dacrymycetes</taxon>
        <taxon>Dacrymycetales</taxon>
        <taxon>Dacrymycetaceae</taxon>
        <taxon>Dacryopinax</taxon>
    </lineage>
</organism>
<feature type="compositionally biased region" description="Basic and acidic residues" evidence="1">
    <location>
        <begin position="17"/>
        <end position="29"/>
    </location>
</feature>
<dbReference type="OrthoDB" id="3260134at2759"/>
<evidence type="ECO:0000256" key="1">
    <source>
        <dbReference type="SAM" id="MobiDB-lite"/>
    </source>
</evidence>
<feature type="compositionally biased region" description="Polar residues" evidence="1">
    <location>
        <begin position="147"/>
        <end position="159"/>
    </location>
</feature>
<name>M5G101_DACPD</name>
<feature type="region of interest" description="Disordered" evidence="1">
    <location>
        <begin position="326"/>
        <end position="346"/>
    </location>
</feature>
<keyword evidence="3" id="KW-1185">Reference proteome</keyword>
<sequence>MGGANWTGGRMNLAKARSKDTENRLEKKHFANRSLRLAPSSLRPAASNPGTIRDGINLAAARRERQLTNHEYHNVVRKETANETWPADGGYRKPPSSTTSTDSRSSNSKRRVVHSKVLDALDEQTVSHAELRRRILKAQDLAGLTTEPKSQRSPSNCATSRMALDTRFDGPAVGTRTQTSSSPRPFPMTLSTRPDAPARQSASLQSHGTMSDRTAVGSDSNCSDISDERNVPTRSPVAQGTLLAATSHSRTSMSVELDSTPHLSSSRPPSILASPDGPVLLQPKPMRAQAIGLRRMRELEDTANAQLSGTTKRLTDSTRDDVCVRKSEFRTHSSSPSSGGDSSESLSNLLLTHNPWDGFARELGLSPPRFKPQLPWCLPDLPENWLPENAGVDLRLLLEANQVRKRLPELAFDDELEAIRASTLNSYDAEATAPGGLDSAGYHGDPDTEMTWVGDAEILQPTNTEYDCHPAPSEGREDYIMDQALFTEIFGDVDNVSLGNGLQFDRGSDFDALLQELDELSTVRDRPAPYDTCASHW</sequence>